<proteinExistence type="predicted"/>
<dbReference type="InterPro" id="IPR010272">
    <property type="entry name" value="T6SS_TssF"/>
</dbReference>
<dbReference type="Pfam" id="PF05947">
    <property type="entry name" value="T6SS_TssF"/>
    <property type="match status" value="1"/>
</dbReference>
<name>A0AA41YL38_9PROT</name>
<accession>A0AA41YL38</accession>
<dbReference type="EMBL" id="JAPDNT010000002">
    <property type="protein sequence ID" value="MCW3473893.1"/>
    <property type="molecule type" value="Genomic_DNA"/>
</dbReference>
<dbReference type="PANTHER" id="PTHR35370">
    <property type="entry name" value="CYTOPLASMIC PROTEIN-RELATED-RELATED"/>
    <property type="match status" value="1"/>
</dbReference>
<keyword evidence="2" id="KW-1185">Reference proteome</keyword>
<dbReference type="PIRSF" id="PIRSF028304">
    <property type="entry name" value="UCP028304"/>
    <property type="match status" value="1"/>
</dbReference>
<dbReference type="RefSeq" id="WP_264712511.1">
    <property type="nucleotide sequence ID" value="NZ_JAPDNT010000002.1"/>
</dbReference>
<reference evidence="1" key="1">
    <citation type="submission" date="2022-09" db="EMBL/GenBank/DDBJ databases">
        <title>Rhodovastum sp. nov. RN2-1 isolated from soil in Seongnam, South Korea.</title>
        <authorList>
            <person name="Le N.T."/>
        </authorList>
    </citation>
    <scope>NUCLEOTIDE SEQUENCE</scope>
    <source>
        <strain evidence="1">RN2-1</strain>
    </source>
</reference>
<sequence>MSDSLLPYYNRELVAIRRLAAEFAESHPKIAGRLRLSADAVDDPHVARLLEGVAFLAARVHRRLDDEFPELTDALLGVLYPHYLAPVPSCAVVQFQCQPDLQGAYQVASGVALETEPVRGETCRFRTAYPLTLWPLEIEFVRLSGLPLAAPVNAEANGAAAVLRIALKCASPTGSFAQLGVDRLRFFLRGAGNLALPLYELLCAHAVSVAYADGPADPAPVIVPATAIHPVGFEPEEALLPWPARSFSGFRLLTEYFAFPEKFLFLDFAQMDAKTLVSGGNRMEIFVYLDRAVPELERALGADALALGCTPAVNLFAQRCEPVPLTGTEIEYRVVPDSRRPAAMEVWGIERVRETQPDGSSRPWRPFYRLTHGDPLAGEPGGFFSVVRRDTTPPLTGSEVYLAPHDPAFDAEATSDPTLSIDALCLNRDLPAELPFGGGHPRLRLVEGEAAVTRVVPMTAPTPTLRPPLHEQGFWRLVSHLSLGHLSVAGGEDGALALKEILRLYDLRDSAETRAAIEALQAVNARPGTARVPNARVGAFCRGLDVTLEFDARSWQVGGLYLLASVLDRFLALHATVNSFVRTSVTLRGRPGRMAAWPARAGARVLL</sequence>
<organism evidence="1 2">
    <name type="scientific">Limobrevibacterium gyesilva</name>
    <dbReference type="NCBI Taxonomy" id="2991712"/>
    <lineage>
        <taxon>Bacteria</taxon>
        <taxon>Pseudomonadati</taxon>
        <taxon>Pseudomonadota</taxon>
        <taxon>Alphaproteobacteria</taxon>
        <taxon>Acetobacterales</taxon>
        <taxon>Acetobacteraceae</taxon>
        <taxon>Limobrevibacterium</taxon>
    </lineage>
</organism>
<protein>
    <submittedName>
        <fullName evidence="1">Type VI secretion system baseplate subunit TssF</fullName>
    </submittedName>
</protein>
<evidence type="ECO:0000313" key="2">
    <source>
        <dbReference type="Proteomes" id="UP001165679"/>
    </source>
</evidence>
<dbReference type="NCBIfam" id="TIGR03359">
    <property type="entry name" value="VI_chp_6"/>
    <property type="match status" value="1"/>
</dbReference>
<dbReference type="PANTHER" id="PTHR35370:SF1">
    <property type="entry name" value="TYPE VI SECRETION SYSTEM COMPONENT TSSF1"/>
    <property type="match status" value="1"/>
</dbReference>
<reference evidence="1" key="2">
    <citation type="submission" date="2022-10" db="EMBL/GenBank/DDBJ databases">
        <authorList>
            <person name="Trinh H.N."/>
        </authorList>
    </citation>
    <scope>NUCLEOTIDE SEQUENCE</scope>
    <source>
        <strain evidence="1">RN2-1</strain>
    </source>
</reference>
<gene>
    <name evidence="1" type="primary">tssF</name>
    <name evidence="1" type="ORF">OL599_04820</name>
</gene>
<dbReference type="AlphaFoldDB" id="A0AA41YL38"/>
<comment type="caution">
    <text evidence="1">The sequence shown here is derived from an EMBL/GenBank/DDBJ whole genome shotgun (WGS) entry which is preliminary data.</text>
</comment>
<dbReference type="Proteomes" id="UP001165679">
    <property type="component" value="Unassembled WGS sequence"/>
</dbReference>
<evidence type="ECO:0000313" key="1">
    <source>
        <dbReference type="EMBL" id="MCW3473893.1"/>
    </source>
</evidence>